<dbReference type="Gene3D" id="1.10.10.410">
    <property type="match status" value="1"/>
</dbReference>
<sequence>MSTLKDTLTQATKDAMKARAKERLATLRLINAEIKRIEVDERIDLDDARILALLDKMTKQRRDSITQFEKAGRDELAAVERAEIEVIQEFLPKQLSEAEISQIVASAVQSTGASSMADMGKVIAQVKPQVQGRADMGAVSKLVKAQLA</sequence>
<dbReference type="InterPro" id="IPR042184">
    <property type="entry name" value="YqeY/Aim41_N"/>
</dbReference>
<gene>
    <name evidence="1" type="ORF">ACCI51_10510</name>
</gene>
<dbReference type="Gene3D" id="1.10.1510.10">
    <property type="entry name" value="Uncharacterised protein YqeY/AIM41 PF09424, N-terminal domain"/>
    <property type="match status" value="1"/>
</dbReference>
<dbReference type="Proteomes" id="UP001569414">
    <property type="component" value="Unassembled WGS sequence"/>
</dbReference>
<name>A0ABV4NN59_9GAMM</name>
<protein>
    <submittedName>
        <fullName evidence="1">GatB/YqeY domain-containing protein</fullName>
    </submittedName>
</protein>
<dbReference type="PANTHER" id="PTHR28055">
    <property type="entry name" value="ALTERED INHERITANCE OF MITOCHONDRIA PROTEIN 41, MITOCHONDRIAL"/>
    <property type="match status" value="1"/>
</dbReference>
<keyword evidence="2" id="KW-1185">Reference proteome</keyword>
<dbReference type="RefSeq" id="WP_299589207.1">
    <property type="nucleotide sequence ID" value="NZ_JBGMEL010000009.1"/>
</dbReference>
<dbReference type="InterPro" id="IPR003789">
    <property type="entry name" value="Asn/Gln_tRNA_amidoTrase-B-like"/>
</dbReference>
<evidence type="ECO:0000313" key="2">
    <source>
        <dbReference type="Proteomes" id="UP001569414"/>
    </source>
</evidence>
<comment type="caution">
    <text evidence="1">The sequence shown here is derived from an EMBL/GenBank/DDBJ whole genome shotgun (WGS) entry which is preliminary data.</text>
</comment>
<dbReference type="PANTHER" id="PTHR28055:SF1">
    <property type="entry name" value="ALTERED INHERITANCE OF MITOCHONDRIA PROTEIN 41, MITOCHONDRIAL"/>
    <property type="match status" value="1"/>
</dbReference>
<dbReference type="InterPro" id="IPR023168">
    <property type="entry name" value="GatB_Yqey_C_2"/>
</dbReference>
<accession>A0ABV4NN59</accession>
<evidence type="ECO:0000313" key="1">
    <source>
        <dbReference type="EMBL" id="MFA0790977.1"/>
    </source>
</evidence>
<reference evidence="1 2" key="1">
    <citation type="submission" date="2024-08" db="EMBL/GenBank/DDBJ databases">
        <authorList>
            <person name="Ishaq N."/>
        </authorList>
    </citation>
    <scope>NUCLEOTIDE SEQUENCE [LARGE SCALE GENOMIC DNA]</scope>
    <source>
        <strain evidence="1 2">JCM 30400</strain>
    </source>
</reference>
<organism evidence="1 2">
    <name type="scientific">Microbulbifer echini</name>
    <dbReference type="NCBI Taxonomy" id="1529067"/>
    <lineage>
        <taxon>Bacteria</taxon>
        <taxon>Pseudomonadati</taxon>
        <taxon>Pseudomonadota</taxon>
        <taxon>Gammaproteobacteria</taxon>
        <taxon>Cellvibrionales</taxon>
        <taxon>Microbulbiferaceae</taxon>
        <taxon>Microbulbifer</taxon>
    </lineage>
</organism>
<dbReference type="InterPro" id="IPR019004">
    <property type="entry name" value="YqeY/Aim41"/>
</dbReference>
<dbReference type="SUPFAM" id="SSF89095">
    <property type="entry name" value="GatB/YqeY motif"/>
    <property type="match status" value="1"/>
</dbReference>
<dbReference type="Pfam" id="PF09424">
    <property type="entry name" value="YqeY"/>
    <property type="match status" value="1"/>
</dbReference>
<proteinExistence type="predicted"/>
<dbReference type="EMBL" id="JBGMEL010000009">
    <property type="protein sequence ID" value="MFA0790977.1"/>
    <property type="molecule type" value="Genomic_DNA"/>
</dbReference>